<evidence type="ECO:0008006" key="4">
    <source>
        <dbReference type="Google" id="ProtNLM"/>
    </source>
</evidence>
<proteinExistence type="predicted"/>
<gene>
    <name evidence="2" type="ORF">QBC34DRAFT_390685</name>
</gene>
<feature type="compositionally biased region" description="Basic residues" evidence="1">
    <location>
        <begin position="49"/>
        <end position="58"/>
    </location>
</feature>
<feature type="region of interest" description="Disordered" evidence="1">
    <location>
        <begin position="210"/>
        <end position="236"/>
    </location>
</feature>
<accession>A0AAV9H3R2</accession>
<dbReference type="AlphaFoldDB" id="A0AAV9H3R2"/>
<feature type="compositionally biased region" description="Basic and acidic residues" evidence="1">
    <location>
        <begin position="219"/>
        <end position="234"/>
    </location>
</feature>
<comment type="caution">
    <text evidence="2">The sequence shown here is derived from an EMBL/GenBank/DDBJ whole genome shotgun (WGS) entry which is preliminary data.</text>
</comment>
<sequence length="280" mass="31157">MPLKRKASEVDPSSNSTPRPRGRPPKNKQPASTIADDDDGFEVLPKPPLPKRTRKVIPRAKQAGRNQDDRLGTGRGQKPTTVEQHLMDQNAKSKEFIQSFREDVTERQGKAHQTLKQFRRDMDKAHAGQQQELFAGANSAVASTSLKENPLYQQTQQMLQLCRSILKRHRIAEKESQRPGLVPPRAEWKHDEEKMVALLQCGRQYGEKLAEGLLGPEKVNPEDVAREAEGRGPEESENLAAALFEKTREAAGADTWGQVAHAQMKALAGVVRTLPASGRK</sequence>
<name>A0AAV9H3R2_9PEZI</name>
<organism evidence="2 3">
    <name type="scientific">Podospora aff. communis PSN243</name>
    <dbReference type="NCBI Taxonomy" id="3040156"/>
    <lineage>
        <taxon>Eukaryota</taxon>
        <taxon>Fungi</taxon>
        <taxon>Dikarya</taxon>
        <taxon>Ascomycota</taxon>
        <taxon>Pezizomycotina</taxon>
        <taxon>Sordariomycetes</taxon>
        <taxon>Sordariomycetidae</taxon>
        <taxon>Sordariales</taxon>
        <taxon>Podosporaceae</taxon>
        <taxon>Podospora</taxon>
    </lineage>
</organism>
<dbReference type="EMBL" id="MU865914">
    <property type="protein sequence ID" value="KAK4455704.1"/>
    <property type="molecule type" value="Genomic_DNA"/>
</dbReference>
<evidence type="ECO:0000313" key="3">
    <source>
        <dbReference type="Proteomes" id="UP001321760"/>
    </source>
</evidence>
<reference evidence="2" key="2">
    <citation type="submission" date="2023-05" db="EMBL/GenBank/DDBJ databases">
        <authorList>
            <consortium name="Lawrence Berkeley National Laboratory"/>
            <person name="Steindorff A."/>
            <person name="Hensen N."/>
            <person name="Bonometti L."/>
            <person name="Westerberg I."/>
            <person name="Brannstrom I.O."/>
            <person name="Guillou S."/>
            <person name="Cros-Aarteil S."/>
            <person name="Calhoun S."/>
            <person name="Haridas S."/>
            <person name="Kuo A."/>
            <person name="Mondo S."/>
            <person name="Pangilinan J."/>
            <person name="Riley R."/>
            <person name="Labutti K."/>
            <person name="Andreopoulos B."/>
            <person name="Lipzen A."/>
            <person name="Chen C."/>
            <person name="Yanf M."/>
            <person name="Daum C."/>
            <person name="Ng V."/>
            <person name="Clum A."/>
            <person name="Ohm R."/>
            <person name="Martin F."/>
            <person name="Silar P."/>
            <person name="Natvig D."/>
            <person name="Lalanne C."/>
            <person name="Gautier V."/>
            <person name="Ament-Velasquez S.L."/>
            <person name="Kruys A."/>
            <person name="Hutchinson M.I."/>
            <person name="Powell A.J."/>
            <person name="Barry K."/>
            <person name="Miller A.N."/>
            <person name="Grigoriev I.V."/>
            <person name="Debuchy R."/>
            <person name="Gladieux P."/>
            <person name="Thoren M.H."/>
            <person name="Johannesson H."/>
        </authorList>
    </citation>
    <scope>NUCLEOTIDE SEQUENCE</scope>
    <source>
        <strain evidence="2">PSN243</strain>
    </source>
</reference>
<protein>
    <recommendedName>
        <fullName evidence="4">Ribosome assembly protein 3</fullName>
    </recommendedName>
</protein>
<dbReference type="Proteomes" id="UP001321760">
    <property type="component" value="Unassembled WGS sequence"/>
</dbReference>
<reference evidence="2" key="1">
    <citation type="journal article" date="2023" name="Mol. Phylogenet. Evol.">
        <title>Genome-scale phylogeny and comparative genomics of the fungal order Sordariales.</title>
        <authorList>
            <person name="Hensen N."/>
            <person name="Bonometti L."/>
            <person name="Westerberg I."/>
            <person name="Brannstrom I.O."/>
            <person name="Guillou S."/>
            <person name="Cros-Aarteil S."/>
            <person name="Calhoun S."/>
            <person name="Haridas S."/>
            <person name="Kuo A."/>
            <person name="Mondo S."/>
            <person name="Pangilinan J."/>
            <person name="Riley R."/>
            <person name="LaButti K."/>
            <person name="Andreopoulos B."/>
            <person name="Lipzen A."/>
            <person name="Chen C."/>
            <person name="Yan M."/>
            <person name="Daum C."/>
            <person name="Ng V."/>
            <person name="Clum A."/>
            <person name="Steindorff A."/>
            <person name="Ohm R.A."/>
            <person name="Martin F."/>
            <person name="Silar P."/>
            <person name="Natvig D.O."/>
            <person name="Lalanne C."/>
            <person name="Gautier V."/>
            <person name="Ament-Velasquez S.L."/>
            <person name="Kruys A."/>
            <person name="Hutchinson M.I."/>
            <person name="Powell A.J."/>
            <person name="Barry K."/>
            <person name="Miller A.N."/>
            <person name="Grigoriev I.V."/>
            <person name="Debuchy R."/>
            <person name="Gladieux P."/>
            <person name="Hiltunen Thoren M."/>
            <person name="Johannesson H."/>
        </authorList>
    </citation>
    <scope>NUCLEOTIDE SEQUENCE</scope>
    <source>
        <strain evidence="2">PSN243</strain>
    </source>
</reference>
<keyword evidence="3" id="KW-1185">Reference proteome</keyword>
<evidence type="ECO:0000256" key="1">
    <source>
        <dbReference type="SAM" id="MobiDB-lite"/>
    </source>
</evidence>
<evidence type="ECO:0000313" key="2">
    <source>
        <dbReference type="EMBL" id="KAK4455704.1"/>
    </source>
</evidence>
<feature type="region of interest" description="Disordered" evidence="1">
    <location>
        <begin position="1"/>
        <end position="96"/>
    </location>
</feature>